<evidence type="ECO:0000313" key="1">
    <source>
        <dbReference type="EMBL" id="QDO91955.1"/>
    </source>
</evidence>
<name>A0A516GKD5_9LACT</name>
<proteinExistence type="predicted"/>
<dbReference type="KEGG" id="dpm:FNV33_07925"/>
<dbReference type="Proteomes" id="UP000315953">
    <property type="component" value="Chromosome"/>
</dbReference>
<dbReference type="Gene3D" id="3.40.50.150">
    <property type="entry name" value="Vaccinia Virus protein VP39"/>
    <property type="match status" value="1"/>
</dbReference>
<accession>A0A516GKD5</accession>
<dbReference type="SUPFAM" id="SSF53335">
    <property type="entry name" value="S-adenosyl-L-methionine-dependent methyltransferases"/>
    <property type="match status" value="1"/>
</dbReference>
<organism evidence="1 2">
    <name type="scientific">Dolosigranulum pigrum</name>
    <dbReference type="NCBI Taxonomy" id="29394"/>
    <lineage>
        <taxon>Bacteria</taxon>
        <taxon>Bacillati</taxon>
        <taxon>Bacillota</taxon>
        <taxon>Bacilli</taxon>
        <taxon>Lactobacillales</taxon>
        <taxon>Carnobacteriaceae</taxon>
        <taxon>Dolosigranulum</taxon>
    </lineage>
</organism>
<protein>
    <submittedName>
        <fullName evidence="1">Uncharacterized protein</fullName>
    </submittedName>
</protein>
<dbReference type="AlphaFoldDB" id="A0A516GKD5"/>
<gene>
    <name evidence="1" type="ORF">FNV33_07925</name>
</gene>
<reference evidence="1 2" key="1">
    <citation type="submission" date="2019-07" db="EMBL/GenBank/DDBJ databases">
        <title>Genome assembly of a nasal isolate of Dolosigranulum pigrum from a chronic sinusitis patient.</title>
        <authorList>
            <person name="Baig S."/>
            <person name="Overballe-Petersen S."/>
            <person name="Kaspar U."/>
            <person name="Rendboe A."/>
            <person name="de Man T."/>
            <person name="Liu C."/>
            <person name="Price L.B."/>
            <person name="Stegger M."/>
            <person name="Becker K."/>
            <person name="Skytt Andersen P."/>
        </authorList>
    </citation>
    <scope>NUCLEOTIDE SEQUENCE [LARGE SCALE GENOMIC DNA]</scope>
    <source>
        <strain evidence="1 2">83VPs-KB5</strain>
    </source>
</reference>
<dbReference type="EMBL" id="CP041626">
    <property type="protein sequence ID" value="QDO91955.1"/>
    <property type="molecule type" value="Genomic_DNA"/>
</dbReference>
<dbReference type="InterPro" id="IPR029063">
    <property type="entry name" value="SAM-dependent_MTases_sf"/>
</dbReference>
<evidence type="ECO:0000313" key="2">
    <source>
        <dbReference type="Proteomes" id="UP000315953"/>
    </source>
</evidence>
<sequence length="113" mass="13091">MIDKKCQVFTPIDIVNKMLDEVGYTKNLYGKKFLENSCGDGRILCEAIKRYIHDCKSFNMNDNVIISGIESDFKGVEYNFDNYKKCVDSITSLLHSYGYYNVNLNIVNSDFWT</sequence>